<proteinExistence type="predicted"/>
<dbReference type="EMBL" id="CAMPGE010017456">
    <property type="protein sequence ID" value="CAI2375936.1"/>
    <property type="molecule type" value="Genomic_DNA"/>
</dbReference>
<comment type="caution">
    <text evidence="1">The sequence shown here is derived from an EMBL/GenBank/DDBJ whole genome shotgun (WGS) entry which is preliminary data.</text>
</comment>
<dbReference type="AlphaFoldDB" id="A0AAD2D0E8"/>
<reference evidence="1" key="1">
    <citation type="submission" date="2023-07" db="EMBL/GenBank/DDBJ databases">
        <authorList>
            <consortium name="AG Swart"/>
            <person name="Singh M."/>
            <person name="Singh A."/>
            <person name="Seah K."/>
            <person name="Emmerich C."/>
        </authorList>
    </citation>
    <scope>NUCLEOTIDE SEQUENCE</scope>
    <source>
        <strain evidence="1">DP1</strain>
    </source>
</reference>
<name>A0AAD2D0E8_EUPCR</name>
<keyword evidence="2" id="KW-1185">Reference proteome</keyword>
<organism evidence="1 2">
    <name type="scientific">Euplotes crassus</name>
    <dbReference type="NCBI Taxonomy" id="5936"/>
    <lineage>
        <taxon>Eukaryota</taxon>
        <taxon>Sar</taxon>
        <taxon>Alveolata</taxon>
        <taxon>Ciliophora</taxon>
        <taxon>Intramacronucleata</taxon>
        <taxon>Spirotrichea</taxon>
        <taxon>Hypotrichia</taxon>
        <taxon>Euplotida</taxon>
        <taxon>Euplotidae</taxon>
        <taxon>Moneuplotes</taxon>
    </lineage>
</organism>
<evidence type="ECO:0000313" key="2">
    <source>
        <dbReference type="Proteomes" id="UP001295684"/>
    </source>
</evidence>
<gene>
    <name evidence="1" type="ORF">ECRASSUSDP1_LOCUS17303</name>
</gene>
<protein>
    <submittedName>
        <fullName evidence="1">Uncharacterized protein</fullName>
    </submittedName>
</protein>
<evidence type="ECO:0000313" key="1">
    <source>
        <dbReference type="EMBL" id="CAI2375936.1"/>
    </source>
</evidence>
<accession>A0AAD2D0E8</accession>
<sequence>MSVDSFFKAQLVVVVGRNNHKMQRVSRININAGFGFGANVSLVNEMRCSYILLDKHLYFKFMGLDISESKKFVLCFELCKFSVVLSQGYCLLSSLIGWHRLNLCSANSEYNGDRIRLKCHKASNVYFCLYHLTLLLRLKLLEFDQWILLYCCLHICQMYQIYYNSSFCTDEMNLCELCHKMLHKCSIALESCSELYLYQT</sequence>
<dbReference type="Proteomes" id="UP001295684">
    <property type="component" value="Unassembled WGS sequence"/>
</dbReference>